<comment type="caution">
    <text evidence="1">The sequence shown here is derived from an EMBL/GenBank/DDBJ whole genome shotgun (WGS) entry which is preliminary data.</text>
</comment>
<proteinExistence type="predicted"/>
<dbReference type="Proteomes" id="UP000324917">
    <property type="component" value="Unassembled WGS sequence"/>
</dbReference>
<accession>A0A5A5RW31</accession>
<organism evidence="1 2">
    <name type="scientific">Microcystis aeruginosa NIES-2520</name>
    <dbReference type="NCBI Taxonomy" id="2303982"/>
    <lineage>
        <taxon>Bacteria</taxon>
        <taxon>Bacillati</taxon>
        <taxon>Cyanobacteriota</taxon>
        <taxon>Cyanophyceae</taxon>
        <taxon>Oscillatoriophycideae</taxon>
        <taxon>Chroococcales</taxon>
        <taxon>Microcystaceae</taxon>
        <taxon>Microcystis</taxon>
    </lineage>
</organism>
<sequence>MPMVKMVNLHHFSLFVAAILLPPPQPTPMSGQIQLRDLRFDNVPFGRTQFAPTLWTKSVTVGAQSLRPPLDQVC</sequence>
<protein>
    <submittedName>
        <fullName evidence="1">Uncharacterized protein</fullName>
    </submittedName>
</protein>
<evidence type="ECO:0000313" key="2">
    <source>
        <dbReference type="Proteomes" id="UP000324917"/>
    </source>
</evidence>
<gene>
    <name evidence="1" type="ORF">MiTe_04255</name>
</gene>
<dbReference type="EMBL" id="BHVP01000137">
    <property type="protein sequence ID" value="GCA77401.1"/>
    <property type="molecule type" value="Genomic_DNA"/>
</dbReference>
<name>A0A5A5RW31_MICAE</name>
<reference evidence="1 2" key="1">
    <citation type="submission" date="2018-09" db="EMBL/GenBank/DDBJ databases">
        <title>Evolutionary history of phycoerythrin pigmentation in the water bloom-forming cyanobacterium Microcystis aeruginosa.</title>
        <authorList>
            <person name="Tanabe Y."/>
            <person name="Tanabe Y."/>
            <person name="Yamaguchi H."/>
        </authorList>
    </citation>
    <scope>NUCLEOTIDE SEQUENCE [LARGE SCALE GENOMIC DNA]</scope>
    <source>
        <strain evidence="1 2">NIES-2520</strain>
    </source>
</reference>
<dbReference type="AlphaFoldDB" id="A0A5A5RW31"/>
<evidence type="ECO:0000313" key="1">
    <source>
        <dbReference type="EMBL" id="GCA77401.1"/>
    </source>
</evidence>